<sequence length="55" mass="5823">MASLAGPSTSGRLGHSSTFLTLAQSYSRLIPDQGWRPRLGDGTSQTFIPSGTISR</sequence>
<dbReference type="Proteomes" id="UP000027138">
    <property type="component" value="Unassembled WGS sequence"/>
</dbReference>
<evidence type="ECO:0000256" key="1">
    <source>
        <dbReference type="SAM" id="MobiDB-lite"/>
    </source>
</evidence>
<accession>A0A067KC41</accession>
<dbReference type="EMBL" id="KK914733">
    <property type="protein sequence ID" value="KDP29805.1"/>
    <property type="molecule type" value="Genomic_DNA"/>
</dbReference>
<proteinExistence type="predicted"/>
<feature type="region of interest" description="Disordered" evidence="1">
    <location>
        <begin position="33"/>
        <end position="55"/>
    </location>
</feature>
<name>A0A067KC41_JATCU</name>
<evidence type="ECO:0000313" key="2">
    <source>
        <dbReference type="EMBL" id="KDP29805.1"/>
    </source>
</evidence>
<keyword evidence="3" id="KW-1185">Reference proteome</keyword>
<reference evidence="2 3" key="1">
    <citation type="journal article" date="2014" name="PLoS ONE">
        <title>Global Analysis of Gene Expression Profiles in Physic Nut (Jatropha curcas L.) Seedlings Exposed to Salt Stress.</title>
        <authorList>
            <person name="Zhang L."/>
            <person name="Zhang C."/>
            <person name="Wu P."/>
            <person name="Chen Y."/>
            <person name="Li M."/>
            <person name="Jiang H."/>
            <person name="Wu G."/>
        </authorList>
    </citation>
    <scope>NUCLEOTIDE SEQUENCE [LARGE SCALE GENOMIC DNA]</scope>
    <source>
        <strain evidence="3">cv. GZQX0401</strain>
        <tissue evidence="2">Young leaves</tissue>
    </source>
</reference>
<organism evidence="2 3">
    <name type="scientific">Jatropha curcas</name>
    <name type="common">Barbados nut</name>
    <dbReference type="NCBI Taxonomy" id="180498"/>
    <lineage>
        <taxon>Eukaryota</taxon>
        <taxon>Viridiplantae</taxon>
        <taxon>Streptophyta</taxon>
        <taxon>Embryophyta</taxon>
        <taxon>Tracheophyta</taxon>
        <taxon>Spermatophyta</taxon>
        <taxon>Magnoliopsida</taxon>
        <taxon>eudicotyledons</taxon>
        <taxon>Gunneridae</taxon>
        <taxon>Pentapetalae</taxon>
        <taxon>rosids</taxon>
        <taxon>fabids</taxon>
        <taxon>Malpighiales</taxon>
        <taxon>Euphorbiaceae</taxon>
        <taxon>Crotonoideae</taxon>
        <taxon>Jatropheae</taxon>
        <taxon>Jatropha</taxon>
    </lineage>
</organism>
<evidence type="ECO:0000313" key="3">
    <source>
        <dbReference type="Proteomes" id="UP000027138"/>
    </source>
</evidence>
<dbReference type="AlphaFoldDB" id="A0A067KC41"/>
<protein>
    <submittedName>
        <fullName evidence="2">Uncharacterized protein</fullName>
    </submittedName>
</protein>
<gene>
    <name evidence="2" type="ORF">JCGZ_19346</name>
</gene>
<feature type="compositionally biased region" description="Polar residues" evidence="1">
    <location>
        <begin position="42"/>
        <end position="55"/>
    </location>
</feature>